<name>A0A1I8FPJ4_9PLAT</name>
<sequence>QEHPVLRLAARPPRSLRERARPLPDGVVRTASPLPTEHRTSWSSSTPKRLKEKFLLESQQQKTVWRDAPCRLDEGRGRHLRERAACSCPTLSADPAAAEDYRLYAEASAPPWPSTRFMSEAAQKAPSAERRVVLELANDSGVVRELPERPRHVARWGAARTQAAASIRPGAYSRAVSAWPARPAASSSPRRP</sequence>
<feature type="compositionally biased region" description="Low complexity" evidence="1">
    <location>
        <begin position="1"/>
        <end position="13"/>
    </location>
</feature>
<dbReference type="WBParaSite" id="maker-unitig_42561-snap-gene-0.2-mRNA-1">
    <property type="protein sequence ID" value="maker-unitig_42561-snap-gene-0.2-mRNA-1"/>
    <property type="gene ID" value="maker-unitig_42561-snap-gene-0.2"/>
</dbReference>
<organism evidence="2 3">
    <name type="scientific">Macrostomum lignano</name>
    <dbReference type="NCBI Taxonomy" id="282301"/>
    <lineage>
        <taxon>Eukaryota</taxon>
        <taxon>Metazoa</taxon>
        <taxon>Spiralia</taxon>
        <taxon>Lophotrochozoa</taxon>
        <taxon>Platyhelminthes</taxon>
        <taxon>Rhabditophora</taxon>
        <taxon>Macrostomorpha</taxon>
        <taxon>Macrostomida</taxon>
        <taxon>Macrostomidae</taxon>
        <taxon>Macrostomum</taxon>
    </lineage>
</organism>
<dbReference type="AlphaFoldDB" id="A0A1I8FPJ4"/>
<reference evidence="3" key="1">
    <citation type="submission" date="2016-11" db="UniProtKB">
        <authorList>
            <consortium name="WormBaseParasite"/>
        </authorList>
    </citation>
    <scope>IDENTIFICATION</scope>
</reference>
<accession>A0A1I8FPJ4</accession>
<protein>
    <submittedName>
        <fullName evidence="3">SH2 domain-containing protein</fullName>
    </submittedName>
</protein>
<evidence type="ECO:0000256" key="1">
    <source>
        <dbReference type="SAM" id="MobiDB-lite"/>
    </source>
</evidence>
<evidence type="ECO:0000313" key="2">
    <source>
        <dbReference type="Proteomes" id="UP000095280"/>
    </source>
</evidence>
<keyword evidence="2" id="KW-1185">Reference proteome</keyword>
<dbReference type="Proteomes" id="UP000095280">
    <property type="component" value="Unplaced"/>
</dbReference>
<feature type="region of interest" description="Disordered" evidence="1">
    <location>
        <begin position="1"/>
        <end position="47"/>
    </location>
</feature>
<evidence type="ECO:0000313" key="3">
    <source>
        <dbReference type="WBParaSite" id="maker-unitig_42561-snap-gene-0.2-mRNA-1"/>
    </source>
</evidence>
<proteinExistence type="predicted"/>